<dbReference type="AlphaFoldDB" id="A0A2C9UF51"/>
<gene>
    <name evidence="1" type="ORF">MANES_15G124300</name>
</gene>
<reference evidence="1" key="1">
    <citation type="submission" date="2016-02" db="EMBL/GenBank/DDBJ databases">
        <title>WGS assembly of Manihot esculenta.</title>
        <authorList>
            <person name="Bredeson J.V."/>
            <person name="Prochnik S.E."/>
            <person name="Lyons J.B."/>
            <person name="Schmutz J."/>
            <person name="Grimwood J."/>
            <person name="Vrebalov J."/>
            <person name="Bart R.S."/>
            <person name="Amuge T."/>
            <person name="Ferguson M.E."/>
            <person name="Green R."/>
            <person name="Putnam N."/>
            <person name="Stites J."/>
            <person name="Rounsley S."/>
            <person name="Rokhsar D.S."/>
        </authorList>
    </citation>
    <scope>NUCLEOTIDE SEQUENCE [LARGE SCALE GENOMIC DNA]</scope>
    <source>
        <tissue evidence="1">Leaf</tissue>
    </source>
</reference>
<organism evidence="1">
    <name type="scientific">Manihot esculenta</name>
    <name type="common">Cassava</name>
    <name type="synonym">Jatropha manihot</name>
    <dbReference type="NCBI Taxonomy" id="3983"/>
    <lineage>
        <taxon>Eukaryota</taxon>
        <taxon>Viridiplantae</taxon>
        <taxon>Streptophyta</taxon>
        <taxon>Embryophyta</taxon>
        <taxon>Tracheophyta</taxon>
        <taxon>Spermatophyta</taxon>
        <taxon>Magnoliopsida</taxon>
        <taxon>eudicotyledons</taxon>
        <taxon>Gunneridae</taxon>
        <taxon>Pentapetalae</taxon>
        <taxon>rosids</taxon>
        <taxon>fabids</taxon>
        <taxon>Malpighiales</taxon>
        <taxon>Euphorbiaceae</taxon>
        <taxon>Crotonoideae</taxon>
        <taxon>Manihoteae</taxon>
        <taxon>Manihot</taxon>
    </lineage>
</organism>
<dbReference type="EMBL" id="CM004401">
    <property type="protein sequence ID" value="OAY29180.1"/>
    <property type="molecule type" value="Genomic_DNA"/>
</dbReference>
<name>A0A2C9UF51_MANES</name>
<evidence type="ECO:0000313" key="1">
    <source>
        <dbReference type="EMBL" id="OAY29180.1"/>
    </source>
</evidence>
<protein>
    <submittedName>
        <fullName evidence="1">Uncharacterized protein</fullName>
    </submittedName>
</protein>
<accession>A0A2C9UF51</accession>
<proteinExistence type="predicted"/>
<sequence>MLIGLYLPFTVKHSSLINMKECGQRRREGGPWAYPNSTSMFGLYRRYHNWFSYIYNSAIPRLRVYGLIYNYLSRMN</sequence>